<dbReference type="PANTHER" id="PTHR31443">
    <property type="match status" value="1"/>
</dbReference>
<proteinExistence type="inferred from homology"/>
<sequence>GAARVRTSGGDQLGAAGRAGQFEQRVGVCPVGAGGAPGARALWSASRRRRRELRRRWRGRVASGATSAARGRRRKPCLLAPQPEEASAEPATARGCARRSGRLALPRCCPLLRPAPAPAPDPAVIMNQTDKNQQEIPSYLSDEPPEGSMKDHPQQQPGMLSRVTGGIFSVTKGAVGATIGGVAWIGGKSLETNCQSSLWVLTAVGLQIIASGQRSKILATAVSLAPSCCKIFAISST</sequence>
<keyword evidence="8" id="KW-1185">Reference proteome</keyword>
<evidence type="ECO:0000256" key="6">
    <source>
        <dbReference type="SAM" id="MobiDB-lite"/>
    </source>
</evidence>
<reference evidence="7" key="3">
    <citation type="submission" date="2025-09" db="UniProtKB">
        <authorList>
            <consortium name="Ensembl"/>
        </authorList>
    </citation>
    <scope>IDENTIFICATION</scope>
    <source>
        <strain evidence="7">Hereford</strain>
    </source>
</reference>
<evidence type="ECO:0000256" key="5">
    <source>
        <dbReference type="ARBA" id="ARBA00023136"/>
    </source>
</evidence>
<name>A0A3Q1M8R8_BOVIN</name>
<reference evidence="7" key="1">
    <citation type="submission" date="2018-03" db="EMBL/GenBank/DDBJ databases">
        <title>ARS-UCD1.2.</title>
        <authorList>
            <person name="Rosen B.D."/>
            <person name="Bickhart D.M."/>
            <person name="Koren S."/>
            <person name="Schnabel R.D."/>
            <person name="Hall R."/>
            <person name="Zimin A."/>
            <person name="Dreischer C."/>
            <person name="Schultheiss S."/>
            <person name="Schroeder S.G."/>
            <person name="Elsik C.G."/>
            <person name="Couldrey C."/>
            <person name="Liu G.E."/>
            <person name="Van Tassell C.P."/>
            <person name="Phillippy A.M."/>
            <person name="Smith T.P.L."/>
            <person name="Medrano J.F."/>
        </authorList>
    </citation>
    <scope>NUCLEOTIDE SEQUENCE [LARGE SCALE GENOMIC DNA]</scope>
    <source>
        <strain evidence="7">Hereford</strain>
    </source>
</reference>
<evidence type="ECO:0000313" key="7">
    <source>
        <dbReference type="Ensembl" id="ENSBTAP00000066511.2"/>
    </source>
</evidence>
<accession>A0A3Q1M8R8</accession>
<organism evidence="7 8">
    <name type="scientific">Bos taurus</name>
    <name type="common">Bovine</name>
    <dbReference type="NCBI Taxonomy" id="9913"/>
    <lineage>
        <taxon>Eukaryota</taxon>
        <taxon>Metazoa</taxon>
        <taxon>Chordata</taxon>
        <taxon>Craniata</taxon>
        <taxon>Vertebrata</taxon>
        <taxon>Euteleostomi</taxon>
        <taxon>Mammalia</taxon>
        <taxon>Eutheria</taxon>
        <taxon>Laurasiatheria</taxon>
        <taxon>Artiodactyla</taxon>
        <taxon>Ruminantia</taxon>
        <taxon>Pecora</taxon>
        <taxon>Bovidae</taxon>
        <taxon>Bovinae</taxon>
        <taxon>Bos</taxon>
    </lineage>
</organism>
<feature type="compositionally biased region" description="Low complexity" evidence="6">
    <location>
        <begin position="80"/>
        <end position="93"/>
    </location>
</feature>
<dbReference type="AlphaFoldDB" id="A0A3Q1M8R8"/>
<keyword evidence="4" id="KW-1133">Transmembrane helix</keyword>
<dbReference type="InParanoid" id="A0A3Q1M8R8"/>
<evidence type="ECO:0000256" key="3">
    <source>
        <dbReference type="ARBA" id="ARBA00022692"/>
    </source>
</evidence>
<keyword evidence="3" id="KW-0812">Transmembrane</keyword>
<feature type="region of interest" description="Disordered" evidence="6">
    <location>
        <begin position="44"/>
        <end position="93"/>
    </location>
</feature>
<reference evidence="7" key="2">
    <citation type="submission" date="2025-08" db="UniProtKB">
        <authorList>
            <consortium name="Ensembl"/>
        </authorList>
    </citation>
    <scope>IDENTIFICATION</scope>
    <source>
        <strain evidence="7">Hereford</strain>
    </source>
</reference>
<dbReference type="VEuPathDB" id="HostDB:ENSBTAG00000053105"/>
<evidence type="ECO:0000256" key="4">
    <source>
        <dbReference type="ARBA" id="ARBA00022989"/>
    </source>
</evidence>
<dbReference type="Ensembl" id="ENSBTAT00000085864.3">
    <property type="protein sequence ID" value="ENSBTAP00000066511.2"/>
    <property type="gene ID" value="ENSBTAG00000053105.3"/>
</dbReference>
<comment type="similarity">
    <text evidence="2">Belongs to the TMEM263 family.</text>
</comment>
<feature type="compositionally biased region" description="Basic residues" evidence="6">
    <location>
        <begin position="46"/>
        <end position="59"/>
    </location>
</feature>
<dbReference type="GO" id="GO:0016020">
    <property type="term" value="C:membrane"/>
    <property type="evidence" value="ECO:0007669"/>
    <property type="project" value="UniProtKB-SubCell"/>
</dbReference>
<dbReference type="Pfam" id="PF15475">
    <property type="entry name" value="UPF0444"/>
    <property type="match status" value="1"/>
</dbReference>
<dbReference type="Proteomes" id="UP000009136">
    <property type="component" value="Chromosome 5"/>
</dbReference>
<feature type="compositionally biased region" description="Low complexity" evidence="6">
    <location>
        <begin position="60"/>
        <end position="69"/>
    </location>
</feature>
<keyword evidence="5" id="KW-0472">Membrane</keyword>
<dbReference type="InterPro" id="IPR028153">
    <property type="entry name" value="UPF0444"/>
</dbReference>
<dbReference type="GeneTree" id="ENSGT00390000013899"/>
<evidence type="ECO:0000256" key="2">
    <source>
        <dbReference type="ARBA" id="ARBA00008411"/>
    </source>
</evidence>
<comment type="subcellular location">
    <subcellularLocation>
        <location evidence="1">Membrane</location>
        <topology evidence="1">Multi-pass membrane protein</topology>
    </subcellularLocation>
</comment>
<evidence type="ECO:0000256" key="1">
    <source>
        <dbReference type="ARBA" id="ARBA00004141"/>
    </source>
</evidence>
<evidence type="ECO:0000313" key="8">
    <source>
        <dbReference type="Proteomes" id="UP000009136"/>
    </source>
</evidence>
<gene>
    <name evidence="7" type="primary">TMEM263</name>
</gene>
<protein>
    <submittedName>
        <fullName evidence="7">Transmembrane protein 263</fullName>
    </submittedName>
</protein>
<dbReference type="Bgee" id="ENSBTAG00000053105">
    <property type="expression patterns" value="Expressed in saliva-secreting gland and 111 other cell types or tissues"/>
</dbReference>